<feature type="chain" id="PRO_5047341881" evidence="1">
    <location>
        <begin position="28"/>
        <end position="141"/>
    </location>
</feature>
<protein>
    <submittedName>
        <fullName evidence="2">Uncharacterized protein</fullName>
    </submittedName>
</protein>
<evidence type="ECO:0000313" key="2">
    <source>
        <dbReference type="EMBL" id="MFC3154235.1"/>
    </source>
</evidence>
<dbReference type="Gene3D" id="2.40.128.490">
    <property type="entry name" value="Uncharacterised protein PF14869, DUF4488"/>
    <property type="match status" value="1"/>
</dbReference>
<organism evidence="2 3">
    <name type="scientific">Gilvimarinus japonicus</name>
    <dbReference type="NCBI Taxonomy" id="1796469"/>
    <lineage>
        <taxon>Bacteria</taxon>
        <taxon>Pseudomonadati</taxon>
        <taxon>Pseudomonadota</taxon>
        <taxon>Gammaproteobacteria</taxon>
        <taxon>Cellvibrionales</taxon>
        <taxon>Cellvibrionaceae</taxon>
        <taxon>Gilvimarinus</taxon>
    </lineage>
</organism>
<accession>A0ABV7HQ55</accession>
<dbReference type="Proteomes" id="UP001595548">
    <property type="component" value="Unassembled WGS sequence"/>
</dbReference>
<evidence type="ECO:0000256" key="1">
    <source>
        <dbReference type="SAM" id="SignalP"/>
    </source>
</evidence>
<keyword evidence="1" id="KW-0732">Signal</keyword>
<sequence length="141" mass="16150">MTLQLLLNTQGKLLTLLFALSASYLQAADLTGTWKLAGGEFKNAEGAMLDYNQEKFIGIKVINADHFSFISKRNGEFWAAASGPYIATDSHYTETPSIASFGEVGKDSYEFRYRLEGDNWYTERFENDERVEYEHWRRVTP</sequence>
<comment type="caution">
    <text evidence="2">The sequence shown here is derived from an EMBL/GenBank/DDBJ whole genome shotgun (WGS) entry which is preliminary data.</text>
</comment>
<dbReference type="RefSeq" id="WP_382414383.1">
    <property type="nucleotide sequence ID" value="NZ_AP031500.1"/>
</dbReference>
<feature type="signal peptide" evidence="1">
    <location>
        <begin position="1"/>
        <end position="27"/>
    </location>
</feature>
<evidence type="ECO:0000313" key="3">
    <source>
        <dbReference type="Proteomes" id="UP001595548"/>
    </source>
</evidence>
<gene>
    <name evidence="2" type="ORF">ACFOEB_03400</name>
</gene>
<dbReference type="EMBL" id="JBHRTL010000004">
    <property type="protein sequence ID" value="MFC3154235.1"/>
    <property type="molecule type" value="Genomic_DNA"/>
</dbReference>
<keyword evidence="3" id="KW-1185">Reference proteome</keyword>
<reference evidence="3" key="1">
    <citation type="journal article" date="2019" name="Int. J. Syst. Evol. Microbiol.">
        <title>The Global Catalogue of Microorganisms (GCM) 10K type strain sequencing project: providing services to taxonomists for standard genome sequencing and annotation.</title>
        <authorList>
            <consortium name="The Broad Institute Genomics Platform"/>
            <consortium name="The Broad Institute Genome Sequencing Center for Infectious Disease"/>
            <person name="Wu L."/>
            <person name="Ma J."/>
        </authorList>
    </citation>
    <scope>NUCLEOTIDE SEQUENCE [LARGE SCALE GENOMIC DNA]</scope>
    <source>
        <strain evidence="3">KCTC 52141</strain>
    </source>
</reference>
<proteinExistence type="predicted"/>
<name>A0ABV7HQ55_9GAMM</name>